<gene>
    <name evidence="1" type="ORF">OF376_00085</name>
</gene>
<proteinExistence type="predicted"/>
<protein>
    <submittedName>
        <fullName evidence="1">Uncharacterized protein</fullName>
    </submittedName>
</protein>
<accession>A0ABT3BLP9</accession>
<sequence length="133" mass="15190">MVMQASPLLYEPGDLSDALMVLIWGNIDYDELETIRDLLADMRDGEVEVPEQLSEIVESLNDPLAMVEGSFNPHEIDDSFTNTAVRLETIYIEQNELPNQMIPNNRIIRCLKPEDDDLVINVIPGKWYSIRKA</sequence>
<keyword evidence="2" id="KW-1185">Reference proteome</keyword>
<evidence type="ECO:0000313" key="1">
    <source>
        <dbReference type="EMBL" id="MCV3728188.1"/>
    </source>
</evidence>
<comment type="caution">
    <text evidence="1">The sequence shown here is derived from an EMBL/GenBank/DDBJ whole genome shotgun (WGS) entry which is preliminary data.</text>
</comment>
<organism evidence="1 2">
    <name type="scientific">Ureaplasma miroungigenitalium</name>
    <dbReference type="NCBI Taxonomy" id="1042321"/>
    <lineage>
        <taxon>Bacteria</taxon>
        <taxon>Bacillati</taxon>
        <taxon>Mycoplasmatota</taxon>
        <taxon>Mycoplasmoidales</taxon>
        <taxon>Mycoplasmoidaceae</taxon>
        <taxon>Ureaplasma</taxon>
    </lineage>
</organism>
<name>A0ABT3BLP9_9BACT</name>
<dbReference type="RefSeq" id="WP_263821519.1">
    <property type="nucleotide sequence ID" value="NZ_JAOXHL010000001.1"/>
</dbReference>
<dbReference type="Proteomes" id="UP001208245">
    <property type="component" value="Unassembled WGS sequence"/>
</dbReference>
<reference evidence="1 2" key="1">
    <citation type="journal article" date="2020" name="Int. J. Syst. Evol. Microbiol.">
        <title>Ureaplasma miroungigenitalium sp. nov. isolated from northern elephant seals (Mirounga angustirostris) and Ureaplasma zalophigenitalium sp. nov. isolated from California sea lions (Zalophus californianus).</title>
        <authorList>
            <person name="Volokhov D.V."/>
            <person name="Gulland F.M."/>
            <person name="Gao Y."/>
            <person name="Chizhikov V.E."/>
        </authorList>
    </citation>
    <scope>NUCLEOTIDE SEQUENCE [LARGE SCALE GENOMIC DNA]</scope>
    <source>
        <strain evidence="1 2">ES3182-GEN</strain>
    </source>
</reference>
<evidence type="ECO:0000313" key="2">
    <source>
        <dbReference type="Proteomes" id="UP001208245"/>
    </source>
</evidence>
<dbReference type="EMBL" id="JAOXHL010000001">
    <property type="protein sequence ID" value="MCV3728188.1"/>
    <property type="molecule type" value="Genomic_DNA"/>
</dbReference>